<evidence type="ECO:0000256" key="1">
    <source>
        <dbReference type="ARBA" id="ARBA00023015"/>
    </source>
</evidence>
<dbReference type="SMART" id="SM00345">
    <property type="entry name" value="HTH_GNTR"/>
    <property type="match status" value="1"/>
</dbReference>
<proteinExistence type="predicted"/>
<dbReference type="EMBL" id="JAAZSQ010000022">
    <property type="protein sequence ID" value="NKX56340.1"/>
    <property type="molecule type" value="Genomic_DNA"/>
</dbReference>
<dbReference type="PRINTS" id="PR00035">
    <property type="entry name" value="HTHGNTR"/>
</dbReference>
<dbReference type="InterPro" id="IPR036390">
    <property type="entry name" value="WH_DNA-bd_sf"/>
</dbReference>
<dbReference type="PROSITE" id="PS50949">
    <property type="entry name" value="HTH_GNTR"/>
    <property type="match status" value="1"/>
</dbReference>
<dbReference type="CDD" id="cd07377">
    <property type="entry name" value="WHTH_GntR"/>
    <property type="match status" value="1"/>
</dbReference>
<dbReference type="Pfam" id="PF00392">
    <property type="entry name" value="GntR"/>
    <property type="match status" value="1"/>
</dbReference>
<dbReference type="GO" id="GO:0003700">
    <property type="term" value="F:DNA-binding transcription factor activity"/>
    <property type="evidence" value="ECO:0007669"/>
    <property type="project" value="InterPro"/>
</dbReference>
<accession>A0A7X6K719</accession>
<organism evidence="5 6">
    <name type="scientific">Arthrobacter mobilis</name>
    <dbReference type="NCBI Taxonomy" id="2724944"/>
    <lineage>
        <taxon>Bacteria</taxon>
        <taxon>Bacillati</taxon>
        <taxon>Actinomycetota</taxon>
        <taxon>Actinomycetes</taxon>
        <taxon>Micrococcales</taxon>
        <taxon>Micrococcaceae</taxon>
        <taxon>Arthrobacter</taxon>
    </lineage>
</organism>
<gene>
    <name evidence="5" type="ORF">HGG74_17775</name>
</gene>
<evidence type="ECO:0000256" key="3">
    <source>
        <dbReference type="ARBA" id="ARBA00023163"/>
    </source>
</evidence>
<dbReference type="SMART" id="SM00895">
    <property type="entry name" value="FCD"/>
    <property type="match status" value="1"/>
</dbReference>
<dbReference type="SUPFAM" id="SSF48008">
    <property type="entry name" value="GntR ligand-binding domain-like"/>
    <property type="match status" value="1"/>
</dbReference>
<dbReference type="InterPro" id="IPR011711">
    <property type="entry name" value="GntR_C"/>
</dbReference>
<dbReference type="Gene3D" id="1.20.120.530">
    <property type="entry name" value="GntR ligand-binding domain-like"/>
    <property type="match status" value="1"/>
</dbReference>
<comment type="caution">
    <text evidence="5">The sequence shown here is derived from an EMBL/GenBank/DDBJ whole genome shotgun (WGS) entry which is preliminary data.</text>
</comment>
<protein>
    <submittedName>
        <fullName evidence="5">FadR family transcriptional regulator</fullName>
    </submittedName>
</protein>
<reference evidence="5 6" key="1">
    <citation type="submission" date="2020-04" db="EMBL/GenBank/DDBJ databases">
        <title>Arthrobacter sp. nov.</title>
        <authorList>
            <person name="Liu S."/>
        </authorList>
    </citation>
    <scope>NUCLEOTIDE SEQUENCE [LARGE SCALE GENOMIC DNA]</scope>
    <source>
        <strain evidence="5 6">E918</strain>
    </source>
</reference>
<dbReference type="GO" id="GO:0003677">
    <property type="term" value="F:DNA binding"/>
    <property type="evidence" value="ECO:0007669"/>
    <property type="project" value="UniProtKB-KW"/>
</dbReference>
<dbReference type="SUPFAM" id="SSF46785">
    <property type="entry name" value="Winged helix' DNA-binding domain"/>
    <property type="match status" value="1"/>
</dbReference>
<dbReference type="Gene3D" id="1.10.10.10">
    <property type="entry name" value="Winged helix-like DNA-binding domain superfamily/Winged helix DNA-binding domain"/>
    <property type="match status" value="1"/>
</dbReference>
<dbReference type="InterPro" id="IPR036388">
    <property type="entry name" value="WH-like_DNA-bd_sf"/>
</dbReference>
<feature type="domain" description="HTH gntR-type" evidence="4">
    <location>
        <begin position="22"/>
        <end position="90"/>
    </location>
</feature>
<evidence type="ECO:0000259" key="4">
    <source>
        <dbReference type="PROSITE" id="PS50949"/>
    </source>
</evidence>
<dbReference type="RefSeq" id="WP_168488530.1">
    <property type="nucleotide sequence ID" value="NZ_JAAZSQ010000022.1"/>
</dbReference>
<dbReference type="PANTHER" id="PTHR43537">
    <property type="entry name" value="TRANSCRIPTIONAL REGULATOR, GNTR FAMILY"/>
    <property type="match status" value="1"/>
</dbReference>
<evidence type="ECO:0000313" key="5">
    <source>
        <dbReference type="EMBL" id="NKX56340.1"/>
    </source>
</evidence>
<keyword evidence="3" id="KW-0804">Transcription</keyword>
<dbReference type="InterPro" id="IPR000524">
    <property type="entry name" value="Tscrpt_reg_HTH_GntR"/>
</dbReference>
<dbReference type="Proteomes" id="UP000544090">
    <property type="component" value="Unassembled WGS sequence"/>
</dbReference>
<dbReference type="AlphaFoldDB" id="A0A7X6K719"/>
<keyword evidence="6" id="KW-1185">Reference proteome</keyword>
<dbReference type="PANTHER" id="PTHR43537:SF5">
    <property type="entry name" value="UXU OPERON TRANSCRIPTIONAL REGULATOR"/>
    <property type="match status" value="1"/>
</dbReference>
<keyword evidence="2" id="KW-0238">DNA-binding</keyword>
<dbReference type="Pfam" id="PF07729">
    <property type="entry name" value="FCD"/>
    <property type="match status" value="1"/>
</dbReference>
<keyword evidence="1" id="KW-0805">Transcription regulation</keyword>
<evidence type="ECO:0000256" key="2">
    <source>
        <dbReference type="ARBA" id="ARBA00023125"/>
    </source>
</evidence>
<evidence type="ECO:0000313" key="6">
    <source>
        <dbReference type="Proteomes" id="UP000544090"/>
    </source>
</evidence>
<sequence length="247" mass="25673">MSANSAASSAKISAALGSVGQGSVVSEVAERLLAYFISGDIAPGTRLPAERQLAASLGVGRSAVREALAALEILGVVVVRPGSGTYLRDGVSELLPRTLSWGLMLGEPRTRELVELRGGLEVQAAQLAARRIAGDALGRMRDSLAAMEANLGDLSAFVEADAAFHREIAAASGNQVLQELLQSIRSLLRIWVDRALTDEGHAAAALAEHRAVFGALEARDPAAAARAMESHMGTAAARLLAGFESAR</sequence>
<dbReference type="InterPro" id="IPR008920">
    <property type="entry name" value="TF_FadR/GntR_C"/>
</dbReference>
<name>A0A7X6K719_9MICC</name>